<sequence>MNRMIKLSLILFSIFIIAGCGEASKEDVIEDLEQTVTELTSYQTKATMNMQTGETAQHYQIDVAFKKDHYYRVYMHNAEDEEGSQIILKNDQGVFVLTPALNKSFQFQSDWPTNANQPYLFHSLVSDILNDEQAEFVIVEDYFVFTTVTNYQQNQTLPVQEIYLDQKTLTPHLVKIYDADNNLAVEVTFEPFELDVEFEAEFFDVDANLTSSLLSLPVATMEEQVNQSDFSIRYPSVTYQSELTDTSEFDLEDGRRVVLSYQGERDFTIVQEVKTSSMVAYRKPEYSIGNPIQVGATMGAITDHSLSWSESGIDYYLASEDLTETEMIEVAQSMTLQLEK</sequence>
<protein>
    <submittedName>
        <fullName evidence="2">Outer membrane lipoprotein carrier protein LolA</fullName>
    </submittedName>
</protein>
<evidence type="ECO:0000256" key="1">
    <source>
        <dbReference type="SAM" id="SignalP"/>
    </source>
</evidence>
<dbReference type="Proteomes" id="UP001501734">
    <property type="component" value="Unassembled WGS sequence"/>
</dbReference>
<keyword evidence="1" id="KW-0732">Signal</keyword>
<organism evidence="2 3">
    <name type="scientific">Amphibacillus indicireducens</name>
    <dbReference type="NCBI Taxonomy" id="1076330"/>
    <lineage>
        <taxon>Bacteria</taxon>
        <taxon>Bacillati</taxon>
        <taxon>Bacillota</taxon>
        <taxon>Bacilli</taxon>
        <taxon>Bacillales</taxon>
        <taxon>Bacillaceae</taxon>
        <taxon>Amphibacillus</taxon>
    </lineage>
</organism>
<dbReference type="SUPFAM" id="SSF89392">
    <property type="entry name" value="Prokaryotic lipoproteins and lipoprotein localization factors"/>
    <property type="match status" value="1"/>
</dbReference>
<keyword evidence="2" id="KW-0449">Lipoprotein</keyword>
<accession>A0ABP7VWJ2</accession>
<dbReference type="RefSeq" id="WP_344912775.1">
    <property type="nucleotide sequence ID" value="NZ_BAABDL010000112.1"/>
</dbReference>
<dbReference type="PANTHER" id="PTHR37507:SF2">
    <property type="entry name" value="SPORULATION PROTEIN YDCC"/>
    <property type="match status" value="1"/>
</dbReference>
<comment type="caution">
    <text evidence="2">The sequence shown here is derived from an EMBL/GenBank/DDBJ whole genome shotgun (WGS) entry which is preliminary data.</text>
</comment>
<dbReference type="InterPro" id="IPR052944">
    <property type="entry name" value="Sporulation_related"/>
</dbReference>
<proteinExistence type="predicted"/>
<keyword evidence="3" id="KW-1185">Reference proteome</keyword>
<dbReference type="InterPro" id="IPR029046">
    <property type="entry name" value="LolA/LolB/LppX"/>
</dbReference>
<dbReference type="PANTHER" id="PTHR37507">
    <property type="entry name" value="SPORULATION PROTEIN YDCC"/>
    <property type="match status" value="1"/>
</dbReference>
<feature type="signal peptide" evidence="1">
    <location>
        <begin position="1"/>
        <end position="18"/>
    </location>
</feature>
<dbReference type="PROSITE" id="PS51257">
    <property type="entry name" value="PROKAR_LIPOPROTEIN"/>
    <property type="match status" value="1"/>
</dbReference>
<dbReference type="EMBL" id="BAABDL010000112">
    <property type="protein sequence ID" value="GAA4074989.1"/>
    <property type="molecule type" value="Genomic_DNA"/>
</dbReference>
<gene>
    <name evidence="2" type="ORF">GCM10022410_20040</name>
</gene>
<feature type="chain" id="PRO_5045511520" evidence="1">
    <location>
        <begin position="19"/>
        <end position="340"/>
    </location>
</feature>
<evidence type="ECO:0000313" key="2">
    <source>
        <dbReference type="EMBL" id="GAA4074989.1"/>
    </source>
</evidence>
<dbReference type="Gene3D" id="2.50.20.10">
    <property type="entry name" value="Lipoprotein localisation LolA/LolB/LppX"/>
    <property type="match status" value="1"/>
</dbReference>
<evidence type="ECO:0000313" key="3">
    <source>
        <dbReference type="Proteomes" id="UP001501734"/>
    </source>
</evidence>
<name>A0ABP7VWJ2_9BACI</name>
<reference evidence="3" key="1">
    <citation type="journal article" date="2019" name="Int. J. Syst. Evol. Microbiol.">
        <title>The Global Catalogue of Microorganisms (GCM) 10K type strain sequencing project: providing services to taxonomists for standard genome sequencing and annotation.</title>
        <authorList>
            <consortium name="The Broad Institute Genomics Platform"/>
            <consortium name="The Broad Institute Genome Sequencing Center for Infectious Disease"/>
            <person name="Wu L."/>
            <person name="Ma J."/>
        </authorList>
    </citation>
    <scope>NUCLEOTIDE SEQUENCE [LARGE SCALE GENOMIC DNA]</scope>
    <source>
        <strain evidence="3">JCM 17250</strain>
    </source>
</reference>